<gene>
    <name evidence="1" type="ORF">ZHAS_00012953</name>
</gene>
<keyword evidence="3" id="KW-1185">Reference proteome</keyword>
<proteinExistence type="predicted"/>
<reference evidence="1 3" key="1">
    <citation type="journal article" date="2014" name="BMC Genomics">
        <title>Genome sequence of Anopheles sinensis provides insight into genetics basis of mosquito competence for malaria parasites.</title>
        <authorList>
            <person name="Zhou D."/>
            <person name="Zhang D."/>
            <person name="Ding G."/>
            <person name="Shi L."/>
            <person name="Hou Q."/>
            <person name="Ye Y."/>
            <person name="Xu Y."/>
            <person name="Zhou H."/>
            <person name="Xiong C."/>
            <person name="Li S."/>
            <person name="Yu J."/>
            <person name="Hong S."/>
            <person name="Yu X."/>
            <person name="Zou P."/>
            <person name="Chen C."/>
            <person name="Chang X."/>
            <person name="Wang W."/>
            <person name="Lv Y."/>
            <person name="Sun Y."/>
            <person name="Ma L."/>
            <person name="Shen B."/>
            <person name="Zhu C."/>
        </authorList>
    </citation>
    <scope>NUCLEOTIDE SEQUENCE [LARGE SCALE GENOMIC DNA]</scope>
</reference>
<dbReference type="VEuPathDB" id="VectorBase:ASIC012953"/>
<evidence type="ECO:0000313" key="2">
    <source>
        <dbReference type="EnsemblMetazoa" id="ASIC012953-PA"/>
    </source>
</evidence>
<dbReference type="AlphaFoldDB" id="A0A084W470"/>
<evidence type="ECO:0000313" key="3">
    <source>
        <dbReference type="Proteomes" id="UP000030765"/>
    </source>
</evidence>
<name>A0A084W470_ANOSI</name>
<dbReference type="GO" id="GO:0008483">
    <property type="term" value="F:transaminase activity"/>
    <property type="evidence" value="ECO:0007669"/>
    <property type="project" value="UniProtKB-KW"/>
</dbReference>
<dbReference type="EnsemblMetazoa" id="ASIC012953-RA">
    <property type="protein sequence ID" value="ASIC012953-PA"/>
    <property type="gene ID" value="ASIC012953"/>
</dbReference>
<dbReference type="EMBL" id="ATLV01020284">
    <property type="status" value="NOT_ANNOTATED_CDS"/>
    <property type="molecule type" value="Genomic_DNA"/>
</dbReference>
<accession>A0A084W470</accession>
<dbReference type="EMBL" id="KE525297">
    <property type="protein sequence ID" value="KFB45014.1"/>
    <property type="molecule type" value="Genomic_DNA"/>
</dbReference>
<reference evidence="2" key="2">
    <citation type="submission" date="2020-05" db="UniProtKB">
        <authorList>
            <consortium name="EnsemblMetazoa"/>
        </authorList>
    </citation>
    <scope>IDENTIFICATION</scope>
</reference>
<evidence type="ECO:0000313" key="1">
    <source>
        <dbReference type="EMBL" id="KFB45014.1"/>
    </source>
</evidence>
<keyword evidence="1" id="KW-0032">Aminotransferase</keyword>
<sequence>MEPLPIARCDIDDGYEFSRSSRTSGKRLSLPEAWRYVSESHWRALVIVWEDRFEIGKYAALTALVLLRSAGRGQVPPPVDLECLIAESRPSNLLLSHREVGRGKMVR</sequence>
<protein>
    <submittedName>
        <fullName evidence="1 2">Class V aminotransferase</fullName>
    </submittedName>
</protein>
<dbReference type="Proteomes" id="UP000030765">
    <property type="component" value="Unassembled WGS sequence"/>
</dbReference>
<organism evidence="1">
    <name type="scientific">Anopheles sinensis</name>
    <name type="common">Mosquito</name>
    <dbReference type="NCBI Taxonomy" id="74873"/>
    <lineage>
        <taxon>Eukaryota</taxon>
        <taxon>Metazoa</taxon>
        <taxon>Ecdysozoa</taxon>
        <taxon>Arthropoda</taxon>
        <taxon>Hexapoda</taxon>
        <taxon>Insecta</taxon>
        <taxon>Pterygota</taxon>
        <taxon>Neoptera</taxon>
        <taxon>Endopterygota</taxon>
        <taxon>Diptera</taxon>
        <taxon>Nematocera</taxon>
        <taxon>Culicoidea</taxon>
        <taxon>Culicidae</taxon>
        <taxon>Anophelinae</taxon>
        <taxon>Anopheles</taxon>
    </lineage>
</organism>
<keyword evidence="1" id="KW-0808">Transferase</keyword>